<dbReference type="GO" id="GO:0034976">
    <property type="term" value="P:response to endoplasmic reticulum stress"/>
    <property type="evidence" value="ECO:0007669"/>
    <property type="project" value="InterPro"/>
</dbReference>
<feature type="compositionally biased region" description="Polar residues" evidence="1">
    <location>
        <begin position="383"/>
        <end position="409"/>
    </location>
</feature>
<dbReference type="Pfam" id="PF24681">
    <property type="entry name" value="Kelch_KLHDC2_KLHL20_DRC7"/>
    <property type="match status" value="1"/>
</dbReference>
<keyword evidence="2" id="KW-1133">Transmembrane helix</keyword>
<keyword evidence="2" id="KW-0812">Transmembrane</keyword>
<gene>
    <name evidence="4" type="ORF">RJ640_027338</name>
</gene>
<evidence type="ECO:0000313" key="5">
    <source>
        <dbReference type="Proteomes" id="UP001187471"/>
    </source>
</evidence>
<evidence type="ECO:0000313" key="4">
    <source>
        <dbReference type="EMBL" id="KAK2986243.1"/>
    </source>
</evidence>
<dbReference type="Pfam" id="PF10539">
    <property type="entry name" value="Dev_Cell_Death"/>
    <property type="match status" value="1"/>
</dbReference>
<dbReference type="InterPro" id="IPR013989">
    <property type="entry name" value="Dev_and_cell_death_domain"/>
</dbReference>
<dbReference type="Pfam" id="PF01344">
    <property type="entry name" value="Kelch_1"/>
    <property type="match status" value="1"/>
</dbReference>
<evidence type="ECO:0000259" key="3">
    <source>
        <dbReference type="PROSITE" id="PS51222"/>
    </source>
</evidence>
<dbReference type="Gene3D" id="2.120.10.80">
    <property type="entry name" value="Kelch-type beta propeller"/>
    <property type="match status" value="1"/>
</dbReference>
<feature type="region of interest" description="Disordered" evidence="1">
    <location>
        <begin position="335"/>
        <end position="361"/>
    </location>
</feature>
<comment type="caution">
    <text evidence="4">The sequence shown here is derived from an EMBL/GenBank/DDBJ whole genome shotgun (WGS) entry which is preliminary data.</text>
</comment>
<feature type="transmembrane region" description="Helical" evidence="2">
    <location>
        <begin position="911"/>
        <end position="932"/>
    </location>
</feature>
<dbReference type="InterPro" id="IPR044832">
    <property type="entry name" value="NRP-like"/>
</dbReference>
<dbReference type="SMART" id="SM00767">
    <property type="entry name" value="DCD"/>
    <property type="match status" value="1"/>
</dbReference>
<evidence type="ECO:0000256" key="2">
    <source>
        <dbReference type="SAM" id="Phobius"/>
    </source>
</evidence>
<dbReference type="InterPro" id="IPR015915">
    <property type="entry name" value="Kelch-typ_b-propeller"/>
</dbReference>
<evidence type="ECO:0000256" key="1">
    <source>
        <dbReference type="SAM" id="MobiDB-lite"/>
    </source>
</evidence>
<feature type="compositionally biased region" description="Basic and acidic residues" evidence="1">
    <location>
        <begin position="412"/>
        <end position="427"/>
    </location>
</feature>
<dbReference type="SUPFAM" id="SSF117281">
    <property type="entry name" value="Kelch motif"/>
    <property type="match status" value="1"/>
</dbReference>
<dbReference type="PANTHER" id="PTHR46034">
    <property type="match status" value="1"/>
</dbReference>
<dbReference type="PROSITE" id="PS51222">
    <property type="entry name" value="DCD"/>
    <property type="match status" value="1"/>
</dbReference>
<dbReference type="SMART" id="SM00612">
    <property type="entry name" value="Kelch"/>
    <property type="match status" value="5"/>
</dbReference>
<proteinExistence type="predicted"/>
<dbReference type="PANTHER" id="PTHR46034:SF23">
    <property type="entry name" value="DCD (DEVELOPMENT AND CELL DEATH) DOMAIN PROTEIN"/>
    <property type="match status" value="1"/>
</dbReference>
<accession>A0AA88RID0</accession>
<feature type="region of interest" description="Disordered" evidence="1">
    <location>
        <begin position="188"/>
        <end position="218"/>
    </location>
</feature>
<organism evidence="4 5">
    <name type="scientific">Escallonia rubra</name>
    <dbReference type="NCBI Taxonomy" id="112253"/>
    <lineage>
        <taxon>Eukaryota</taxon>
        <taxon>Viridiplantae</taxon>
        <taxon>Streptophyta</taxon>
        <taxon>Embryophyta</taxon>
        <taxon>Tracheophyta</taxon>
        <taxon>Spermatophyta</taxon>
        <taxon>Magnoliopsida</taxon>
        <taxon>eudicotyledons</taxon>
        <taxon>Gunneridae</taxon>
        <taxon>Pentapetalae</taxon>
        <taxon>asterids</taxon>
        <taxon>campanulids</taxon>
        <taxon>Escalloniales</taxon>
        <taxon>Escalloniaceae</taxon>
        <taxon>Escallonia</taxon>
    </lineage>
</organism>
<dbReference type="InterPro" id="IPR006652">
    <property type="entry name" value="Kelch_1"/>
</dbReference>
<dbReference type="EMBL" id="JAVXUO010001074">
    <property type="protein sequence ID" value="KAK2986243.1"/>
    <property type="molecule type" value="Genomic_DNA"/>
</dbReference>
<reference evidence="4" key="1">
    <citation type="submission" date="2022-12" db="EMBL/GenBank/DDBJ databases">
        <title>Draft genome assemblies for two species of Escallonia (Escalloniales).</title>
        <authorList>
            <person name="Chanderbali A."/>
            <person name="Dervinis C."/>
            <person name="Anghel I."/>
            <person name="Soltis D."/>
            <person name="Soltis P."/>
            <person name="Zapata F."/>
        </authorList>
    </citation>
    <scope>NUCLEOTIDE SEQUENCE</scope>
    <source>
        <strain evidence="4">UCBG92.1500</strain>
        <tissue evidence="4">Leaf</tissue>
    </source>
</reference>
<sequence>MGAGRKIKTLHLKEKSQHPITVNCSAPARNLRKSDTGAVIFGCKNHTIAECYARQLFGLPAAHFSYVRNITPGLLLFLFNYSDRKLHGIFEATSSGQMNIDRYGWTDVDEEGHGQEYTKYAAQVRVRIQKQCHPLSEDQFGPVIADNYYERKLFWFELDQAQTSKLISLFTSSPVNVNASLSQTARCNPPFHSVSTHASRQPGHGIQTSAPEADFGCSNQTTMQWSSETLVGAETVVGNPNSDGQSYSFVGNTSRSTLQRKWSALFEHQPASDTASKDESLMTQRQKLTFPPSSESNMKSESSRFAPCLDGGISHHLEASGGELVTERRDEALWHREPNCSNPSLLTEEADSLPHSTSVESVLPSDLRNEVEFGNSECHKATASESSDLNDSSYFSPHSDTESQTSESSVAEDAKERYDDVIHEPGHPKPNVMNTEDSHANDTCHPVIQSGFHVESKSSSIVEMVMTLKPSDLQSLVVKLMHEIEGLKGSQLKQIMKISSIEQELEHLKMRCDALESGPLPPIRQTEVEDETLNEPHPESDELVLILGGYDGSAWLSAFDSYSPSYDITRSLSPMTFVRSYASVAKLDGELYIMGGTHGNVWYDTVESYNPISDTWVTQPSLNQKKGSLAGTSLNGKIYAIGGGNRDGCFSVVEMLDLNIGKWIFTRSMQHERFAPAVAEINNTLYVVGGYDGRNYLKSVERFDPREYSWTGLRSMSTRRGCHSLVVLNEKLYALGGYDGAKMVSTVEVFDPRTGSWMPGEQMNDPKGYFGAVVIGEKIYTIGGVKEGEDILDTVCNDIQPVSSSSTASNLFVFHDFSSTFLQIECYKEGCGWETMNHSSSSSMILVPSPLSPSAGISATVTSEYSSSLASSSSFLLRATRTLMRLGTLRIPLLQICLFSLTSTLTSLVPMAFWANFLISFIALGAFFLNVLS</sequence>
<keyword evidence="2" id="KW-0472">Membrane</keyword>
<dbReference type="AlphaFoldDB" id="A0AA88RID0"/>
<feature type="region of interest" description="Disordered" evidence="1">
    <location>
        <begin position="378"/>
        <end position="445"/>
    </location>
</feature>
<name>A0AA88RID0_9ASTE</name>
<protein>
    <recommendedName>
        <fullName evidence="3">DCD domain-containing protein</fullName>
    </recommendedName>
</protein>
<feature type="domain" description="DCD" evidence="3">
    <location>
        <begin position="34"/>
        <end position="172"/>
    </location>
</feature>
<keyword evidence="5" id="KW-1185">Reference proteome</keyword>
<dbReference type="Proteomes" id="UP001187471">
    <property type="component" value="Unassembled WGS sequence"/>
</dbReference>